<feature type="transmembrane region" description="Helical" evidence="6">
    <location>
        <begin position="63"/>
        <end position="82"/>
    </location>
</feature>
<dbReference type="GO" id="GO:0016020">
    <property type="term" value="C:membrane"/>
    <property type="evidence" value="ECO:0007669"/>
    <property type="project" value="UniProtKB-SubCell"/>
</dbReference>
<dbReference type="PROSITE" id="PS50850">
    <property type="entry name" value="MFS"/>
    <property type="match status" value="1"/>
</dbReference>
<evidence type="ECO:0000259" key="7">
    <source>
        <dbReference type="PROSITE" id="PS50850"/>
    </source>
</evidence>
<sequence>MSPLSALSPARTLVDDHPKELPLFRKLLLLVLFCLAQFLDVFNASALYAALPALEISMDITESQSAWVISGSQLTFAPFLLISGRICDIYDPKNVFIGGVGGLGVISLCAGFVDNKVPMIICRALIGIACSMTIPSALSLLVTIFPDPLQQARAIGIFGGCGAIANILGLMIGGMFVEWASYHWVFWFVAIIAVPVTLAGVIFIPPRFSVEPTGSPEPVKAAKWKSLDLVGVSILT</sequence>
<gene>
    <name evidence="8" type="ORF">K503DRAFT_870574</name>
</gene>
<keyword evidence="2" id="KW-0813">Transport</keyword>
<dbReference type="OrthoDB" id="2688780at2759"/>
<dbReference type="AlphaFoldDB" id="A0A1B7MG68"/>
<dbReference type="PANTHER" id="PTHR42718:SF9">
    <property type="entry name" value="MAJOR FACILITATOR SUPERFAMILY MULTIDRUG TRANSPORTER MFSC"/>
    <property type="match status" value="1"/>
</dbReference>
<dbReference type="Gene3D" id="1.20.1250.20">
    <property type="entry name" value="MFS general substrate transporter like domains"/>
    <property type="match status" value="1"/>
</dbReference>
<evidence type="ECO:0000256" key="6">
    <source>
        <dbReference type="SAM" id="Phobius"/>
    </source>
</evidence>
<evidence type="ECO:0000313" key="9">
    <source>
        <dbReference type="Proteomes" id="UP000092154"/>
    </source>
</evidence>
<dbReference type="InterPro" id="IPR020846">
    <property type="entry name" value="MFS_dom"/>
</dbReference>
<feature type="domain" description="Major facilitator superfamily (MFS) profile" evidence="7">
    <location>
        <begin position="29"/>
        <end position="236"/>
    </location>
</feature>
<evidence type="ECO:0000256" key="2">
    <source>
        <dbReference type="ARBA" id="ARBA00022448"/>
    </source>
</evidence>
<proteinExistence type="predicted"/>
<dbReference type="SUPFAM" id="SSF103473">
    <property type="entry name" value="MFS general substrate transporter"/>
    <property type="match status" value="1"/>
</dbReference>
<feature type="non-terminal residue" evidence="8">
    <location>
        <position position="236"/>
    </location>
</feature>
<dbReference type="InterPro" id="IPR011701">
    <property type="entry name" value="MFS"/>
</dbReference>
<feature type="transmembrane region" description="Helical" evidence="6">
    <location>
        <begin position="94"/>
        <end position="113"/>
    </location>
</feature>
<keyword evidence="9" id="KW-1185">Reference proteome</keyword>
<dbReference type="InterPro" id="IPR036259">
    <property type="entry name" value="MFS_trans_sf"/>
</dbReference>
<dbReference type="PANTHER" id="PTHR42718">
    <property type="entry name" value="MAJOR FACILITATOR SUPERFAMILY MULTIDRUG TRANSPORTER MFSC"/>
    <property type="match status" value="1"/>
</dbReference>
<accession>A0A1B7MG68</accession>
<protein>
    <submittedName>
        <fullName evidence="8">MFS general substrate transporter</fullName>
    </submittedName>
</protein>
<evidence type="ECO:0000256" key="3">
    <source>
        <dbReference type="ARBA" id="ARBA00022692"/>
    </source>
</evidence>
<feature type="transmembrane region" description="Helical" evidence="6">
    <location>
        <begin position="183"/>
        <end position="204"/>
    </location>
</feature>
<feature type="transmembrane region" description="Helical" evidence="6">
    <location>
        <begin position="157"/>
        <end position="177"/>
    </location>
</feature>
<keyword evidence="5 6" id="KW-0472">Membrane</keyword>
<feature type="transmembrane region" description="Helical" evidence="6">
    <location>
        <begin position="27"/>
        <end position="51"/>
    </location>
</feature>
<feature type="transmembrane region" description="Helical" evidence="6">
    <location>
        <begin position="125"/>
        <end position="145"/>
    </location>
</feature>
<comment type="subcellular location">
    <subcellularLocation>
        <location evidence="1">Membrane</location>
        <topology evidence="1">Multi-pass membrane protein</topology>
    </subcellularLocation>
</comment>
<evidence type="ECO:0000256" key="4">
    <source>
        <dbReference type="ARBA" id="ARBA00022989"/>
    </source>
</evidence>
<evidence type="ECO:0000313" key="8">
    <source>
        <dbReference type="EMBL" id="OAX31593.1"/>
    </source>
</evidence>
<organism evidence="8 9">
    <name type="scientific">Rhizopogon vinicolor AM-OR11-026</name>
    <dbReference type="NCBI Taxonomy" id="1314800"/>
    <lineage>
        <taxon>Eukaryota</taxon>
        <taxon>Fungi</taxon>
        <taxon>Dikarya</taxon>
        <taxon>Basidiomycota</taxon>
        <taxon>Agaricomycotina</taxon>
        <taxon>Agaricomycetes</taxon>
        <taxon>Agaricomycetidae</taxon>
        <taxon>Boletales</taxon>
        <taxon>Suillineae</taxon>
        <taxon>Rhizopogonaceae</taxon>
        <taxon>Rhizopogon</taxon>
    </lineage>
</organism>
<evidence type="ECO:0000256" key="1">
    <source>
        <dbReference type="ARBA" id="ARBA00004141"/>
    </source>
</evidence>
<keyword evidence="3 6" id="KW-0812">Transmembrane</keyword>
<dbReference type="Proteomes" id="UP000092154">
    <property type="component" value="Unassembled WGS sequence"/>
</dbReference>
<name>A0A1B7MG68_9AGAM</name>
<keyword evidence="4 6" id="KW-1133">Transmembrane helix</keyword>
<dbReference type="EMBL" id="KV449331">
    <property type="protein sequence ID" value="OAX31593.1"/>
    <property type="molecule type" value="Genomic_DNA"/>
</dbReference>
<reference evidence="8 9" key="1">
    <citation type="submission" date="2016-06" db="EMBL/GenBank/DDBJ databases">
        <title>Comparative genomics of the ectomycorrhizal sister species Rhizopogon vinicolor and Rhizopogon vesiculosus (Basidiomycota: Boletales) reveals a divergence of the mating type B locus.</title>
        <authorList>
            <consortium name="DOE Joint Genome Institute"/>
            <person name="Mujic A.B."/>
            <person name="Kuo A."/>
            <person name="Tritt A."/>
            <person name="Lipzen A."/>
            <person name="Chen C."/>
            <person name="Johnson J."/>
            <person name="Sharma A."/>
            <person name="Barry K."/>
            <person name="Grigoriev I.V."/>
            <person name="Spatafora J.W."/>
        </authorList>
    </citation>
    <scope>NUCLEOTIDE SEQUENCE [LARGE SCALE GENOMIC DNA]</scope>
    <source>
        <strain evidence="8 9">AM-OR11-026</strain>
    </source>
</reference>
<dbReference type="InParanoid" id="A0A1B7MG68"/>
<dbReference type="Pfam" id="PF07690">
    <property type="entry name" value="MFS_1"/>
    <property type="match status" value="1"/>
</dbReference>
<dbReference type="STRING" id="1314800.A0A1B7MG68"/>
<evidence type="ECO:0000256" key="5">
    <source>
        <dbReference type="ARBA" id="ARBA00023136"/>
    </source>
</evidence>
<dbReference type="GO" id="GO:0022857">
    <property type="term" value="F:transmembrane transporter activity"/>
    <property type="evidence" value="ECO:0007669"/>
    <property type="project" value="InterPro"/>
</dbReference>